<organism evidence="9 11">
    <name type="scientific">Candidatus Altarchaeum hamiconexum</name>
    <dbReference type="NCBI Taxonomy" id="1803513"/>
    <lineage>
        <taxon>Archaea</taxon>
        <taxon>Candidatus Altarchaeota</taxon>
        <taxon>Candidatus Altiarchaeia</taxon>
        <taxon>Candidatus Altarchaeales</taxon>
        <taxon>Candidatus Altarchaeaceae</taxon>
        <taxon>Candidatus Altarchaeum</taxon>
    </lineage>
</organism>
<dbReference type="GO" id="GO:0046872">
    <property type="term" value="F:metal ion binding"/>
    <property type="evidence" value="ECO:0007669"/>
    <property type="project" value="UniProtKB-KW"/>
</dbReference>
<evidence type="ECO:0000256" key="4">
    <source>
        <dbReference type="ARBA" id="ARBA00022705"/>
    </source>
</evidence>
<dbReference type="CDD" id="cd06560">
    <property type="entry name" value="PriL"/>
    <property type="match status" value="1"/>
</dbReference>
<dbReference type="Proteomes" id="UP000738826">
    <property type="component" value="Unassembled WGS sequence"/>
</dbReference>
<comment type="caution">
    <text evidence="9">The sequence shown here is derived from an EMBL/GenBank/DDBJ whole genome shotgun (WGS) entry which is preliminary data.</text>
</comment>
<dbReference type="InterPro" id="IPR023642">
    <property type="entry name" value="DNA_primase_lsu_PriL"/>
</dbReference>
<evidence type="ECO:0000313" key="9">
    <source>
        <dbReference type="EMBL" id="NCN65106.1"/>
    </source>
</evidence>
<dbReference type="EMBL" id="JAACQH010000047">
    <property type="protein sequence ID" value="NCS91295.1"/>
    <property type="molecule type" value="Genomic_DNA"/>
</dbReference>
<keyword evidence="4" id="KW-0235">DNA replication</keyword>
<reference evidence="9" key="1">
    <citation type="submission" date="2019-11" db="EMBL/GenBank/DDBJ databases">
        <title>Lipid analysis of CO2-rich subsurface aquifers suggests an autotrophy-based deep biosphere with lysolipids enriched in CPR bacteria.</title>
        <authorList>
            <person name="Probst A.J."/>
            <person name="Elling F.J."/>
            <person name="Castelle C.J."/>
            <person name="Zhu Q."/>
            <person name="Elvert M."/>
            <person name="Birarda G."/>
            <person name="Holman H.-Y."/>
            <person name="Lane K.R."/>
            <person name="Ladd B."/>
            <person name="Ryan M.C."/>
            <person name="Woyke T."/>
            <person name="Hinrichs K.-U."/>
            <person name="Banfield J.F."/>
        </authorList>
    </citation>
    <scope>NUCLEOTIDE SEQUENCE</scope>
    <source>
        <strain evidence="9">CG_2015-01_33_1645</strain>
        <strain evidence="10">CG_2015-04_33_537</strain>
    </source>
</reference>
<dbReference type="Pfam" id="PF04104">
    <property type="entry name" value="DNA_primase_lrg"/>
    <property type="match status" value="1"/>
</dbReference>
<sequence>MMFVHDVRFLSRYPFLKESKEYIEGKNLSIDAIAESPVYGSAIKIAIERIINGIKRKTKYSPILNLEDTGYEIYLISFPLSKIFLSQAEVSENLRQLYAKSEGMLFETFIKKENENVRTEILREILNFSRSQNRYVIYFADYLFYTKNLKDGKLDLINRRMNNGLVEVNENELITIARDILERKYAMTLNLSGVNLPEIIVEKAKLLKNEIKKIEGEISPKISVRFKTNQEMPPSIARIIQKIENKENTNHNERFVLASFLLNKEIPVEEIKKIFAHSSNYDEKKTSYYLDYLSKRKYTCPSYTTMKSLGIMISEEEEKFKNPLAYRKKEK</sequence>
<name>A0A8J7YSV5_9ARCH</name>
<feature type="domain" description="DNA primase large subunit C-terminal" evidence="8">
    <location>
        <begin position="229"/>
        <end position="306"/>
    </location>
</feature>
<dbReference type="AlphaFoldDB" id="A0A8J7YSV5"/>
<protein>
    <recommendedName>
        <fullName evidence="8">DNA primase large subunit C-terminal domain-containing protein</fullName>
    </recommendedName>
</protein>
<dbReference type="GO" id="GO:0051539">
    <property type="term" value="F:4 iron, 4 sulfur cluster binding"/>
    <property type="evidence" value="ECO:0007669"/>
    <property type="project" value="UniProtKB-KW"/>
</dbReference>
<proteinExistence type="predicted"/>
<evidence type="ECO:0000256" key="2">
    <source>
        <dbReference type="ARBA" id="ARBA00022485"/>
    </source>
</evidence>
<keyword evidence="3" id="KW-0639">Primosome</keyword>
<dbReference type="SUPFAM" id="SSF140914">
    <property type="entry name" value="PriB N-terminal domain-like"/>
    <property type="match status" value="1"/>
</dbReference>
<evidence type="ECO:0000256" key="6">
    <source>
        <dbReference type="ARBA" id="ARBA00023004"/>
    </source>
</evidence>
<keyword evidence="7" id="KW-0411">Iron-sulfur</keyword>
<evidence type="ECO:0000313" key="11">
    <source>
        <dbReference type="Proteomes" id="UP000768163"/>
    </source>
</evidence>
<evidence type="ECO:0000256" key="1">
    <source>
        <dbReference type="ARBA" id="ARBA00001966"/>
    </source>
</evidence>
<dbReference type="InterPro" id="IPR058560">
    <property type="entry name" value="DNA_primase_C"/>
</dbReference>
<dbReference type="Proteomes" id="UP000768163">
    <property type="component" value="Unassembled WGS sequence"/>
</dbReference>
<evidence type="ECO:0000259" key="8">
    <source>
        <dbReference type="Pfam" id="PF04104"/>
    </source>
</evidence>
<gene>
    <name evidence="10" type="ORF">GW779_02570</name>
    <name evidence="9" type="ORF">GW910_03400</name>
</gene>
<keyword evidence="5" id="KW-0479">Metal-binding</keyword>
<dbReference type="GO" id="GO:1990077">
    <property type="term" value="C:primosome complex"/>
    <property type="evidence" value="ECO:0007669"/>
    <property type="project" value="UniProtKB-KW"/>
</dbReference>
<dbReference type="EMBL" id="JAACVF010000085">
    <property type="protein sequence ID" value="NCN65106.1"/>
    <property type="molecule type" value="Genomic_DNA"/>
</dbReference>
<comment type="cofactor">
    <cofactor evidence="1">
        <name>[4Fe-4S] cluster</name>
        <dbReference type="ChEBI" id="CHEBI:49883"/>
    </cofactor>
</comment>
<dbReference type="GO" id="GO:0006269">
    <property type="term" value="P:DNA replication, synthesis of primer"/>
    <property type="evidence" value="ECO:0007669"/>
    <property type="project" value="UniProtKB-KW"/>
</dbReference>
<evidence type="ECO:0000256" key="5">
    <source>
        <dbReference type="ARBA" id="ARBA00022723"/>
    </source>
</evidence>
<evidence type="ECO:0000256" key="7">
    <source>
        <dbReference type="ARBA" id="ARBA00023014"/>
    </source>
</evidence>
<dbReference type="GO" id="GO:0003899">
    <property type="term" value="F:DNA-directed RNA polymerase activity"/>
    <property type="evidence" value="ECO:0007669"/>
    <property type="project" value="InterPro"/>
</dbReference>
<keyword evidence="2" id="KW-0004">4Fe-4S</keyword>
<evidence type="ECO:0000256" key="3">
    <source>
        <dbReference type="ARBA" id="ARBA00022515"/>
    </source>
</evidence>
<accession>A0A8J7YSV5</accession>
<keyword evidence="6" id="KW-0408">Iron</keyword>
<evidence type="ECO:0000313" key="10">
    <source>
        <dbReference type="EMBL" id="NCS91295.1"/>
    </source>
</evidence>